<organism evidence="3 4">
    <name type="scientific">Tetradesmus obliquus</name>
    <name type="common">Green alga</name>
    <name type="synonym">Acutodesmus obliquus</name>
    <dbReference type="NCBI Taxonomy" id="3088"/>
    <lineage>
        <taxon>Eukaryota</taxon>
        <taxon>Viridiplantae</taxon>
        <taxon>Chlorophyta</taxon>
        <taxon>core chlorophytes</taxon>
        <taxon>Chlorophyceae</taxon>
        <taxon>CS clade</taxon>
        <taxon>Sphaeropleales</taxon>
        <taxon>Scenedesmaceae</taxon>
        <taxon>Tetradesmus</taxon>
    </lineage>
</organism>
<evidence type="ECO:0000259" key="2">
    <source>
        <dbReference type="SMART" id="SM00198"/>
    </source>
</evidence>
<gene>
    <name evidence="3" type="ORF">OEZ85_001868</name>
</gene>
<protein>
    <recommendedName>
        <fullName evidence="2">SCP domain-containing protein</fullName>
    </recommendedName>
</protein>
<dbReference type="Pfam" id="PF00188">
    <property type="entry name" value="CAP"/>
    <property type="match status" value="1"/>
</dbReference>
<dbReference type="EMBL" id="CP126213">
    <property type="protein sequence ID" value="WIA15186.1"/>
    <property type="molecule type" value="Genomic_DNA"/>
</dbReference>
<sequence length="301" mass="32963">MAADNLTAGCDHNNVWDDYWNRGETISYRMPCAVYATNLTLTLEWAVDAWYNDINKYNFSNPGIDQNLDARNFMQMVWKATTSIGCSAHYCPAMKSFAKPQAVDFVVCLYMPPGNRDSNEQNVFPKQGPNTNTSPPPLPSPPPPEASPSPKPGTSPKPPGTSPSPPPGPKLIGSKLMPGQSFSTGTCMLSDNRLYRLCLNTYGEMAVYLGPSDPRVRWRNQMPLGDKKNLKRPYTLTLEKAFGVIDVTDRLGKAMMVLFPPASPARGYNLKLRDDGKAVLQDGNGRCLVAWGTVPGKPAGC</sequence>
<evidence type="ECO:0000313" key="4">
    <source>
        <dbReference type="Proteomes" id="UP001244341"/>
    </source>
</evidence>
<dbReference type="PRINTS" id="PR00837">
    <property type="entry name" value="V5TPXLIKE"/>
</dbReference>
<dbReference type="Proteomes" id="UP001244341">
    <property type="component" value="Chromosome 6b"/>
</dbReference>
<accession>A0ABY8U3Z5</accession>
<dbReference type="SUPFAM" id="SSF55797">
    <property type="entry name" value="PR-1-like"/>
    <property type="match status" value="1"/>
</dbReference>
<dbReference type="Gene3D" id="3.40.33.10">
    <property type="entry name" value="CAP"/>
    <property type="match status" value="1"/>
</dbReference>
<feature type="domain" description="SCP" evidence="2">
    <location>
        <begin position="1"/>
        <end position="118"/>
    </location>
</feature>
<dbReference type="Gene3D" id="2.90.10.10">
    <property type="entry name" value="Bulb-type lectin domain"/>
    <property type="match status" value="1"/>
</dbReference>
<dbReference type="InterPro" id="IPR035940">
    <property type="entry name" value="CAP_sf"/>
</dbReference>
<dbReference type="SMART" id="SM00198">
    <property type="entry name" value="SCP"/>
    <property type="match status" value="1"/>
</dbReference>
<feature type="compositionally biased region" description="Pro residues" evidence="1">
    <location>
        <begin position="134"/>
        <end position="169"/>
    </location>
</feature>
<dbReference type="InterPro" id="IPR014044">
    <property type="entry name" value="CAP_dom"/>
</dbReference>
<proteinExistence type="predicted"/>
<keyword evidence="4" id="KW-1185">Reference proteome</keyword>
<evidence type="ECO:0000256" key="1">
    <source>
        <dbReference type="SAM" id="MobiDB-lite"/>
    </source>
</evidence>
<evidence type="ECO:0000313" key="3">
    <source>
        <dbReference type="EMBL" id="WIA15186.1"/>
    </source>
</evidence>
<feature type="compositionally biased region" description="Polar residues" evidence="1">
    <location>
        <begin position="120"/>
        <end position="133"/>
    </location>
</feature>
<dbReference type="PANTHER" id="PTHR10334">
    <property type="entry name" value="CYSTEINE-RICH SECRETORY PROTEIN-RELATED"/>
    <property type="match status" value="1"/>
</dbReference>
<feature type="region of interest" description="Disordered" evidence="1">
    <location>
        <begin position="118"/>
        <end position="176"/>
    </location>
</feature>
<name>A0ABY8U3Z5_TETOB</name>
<dbReference type="InterPro" id="IPR036426">
    <property type="entry name" value="Bulb-type_lectin_dom_sf"/>
</dbReference>
<dbReference type="InterPro" id="IPR001283">
    <property type="entry name" value="CRISP-related"/>
</dbReference>
<reference evidence="3 4" key="1">
    <citation type="submission" date="2023-05" db="EMBL/GenBank/DDBJ databases">
        <title>A 100% complete, gapless, phased diploid assembly of the Scenedesmus obliquus UTEX 3031 genome.</title>
        <authorList>
            <person name="Biondi T.C."/>
            <person name="Hanschen E.R."/>
            <person name="Kwon T."/>
            <person name="Eng W."/>
            <person name="Kruse C.P.S."/>
            <person name="Koehler S.I."/>
            <person name="Kunde Y."/>
            <person name="Gleasner C.D."/>
            <person name="You Mak K.T."/>
            <person name="Polle J."/>
            <person name="Hovde B.T."/>
            <person name="Starkenburg S.R."/>
        </authorList>
    </citation>
    <scope>NUCLEOTIDE SEQUENCE [LARGE SCALE GENOMIC DNA]</scope>
    <source>
        <strain evidence="3 4">DOE0152z</strain>
    </source>
</reference>